<organism evidence="1 2">
    <name type="scientific">Strongyloides papillosus</name>
    <name type="common">Intestinal threadworm</name>
    <dbReference type="NCBI Taxonomy" id="174720"/>
    <lineage>
        <taxon>Eukaryota</taxon>
        <taxon>Metazoa</taxon>
        <taxon>Ecdysozoa</taxon>
        <taxon>Nematoda</taxon>
        <taxon>Chromadorea</taxon>
        <taxon>Rhabditida</taxon>
        <taxon>Tylenchina</taxon>
        <taxon>Panagrolaimomorpha</taxon>
        <taxon>Strongyloidoidea</taxon>
        <taxon>Strongyloididae</taxon>
        <taxon>Strongyloides</taxon>
    </lineage>
</organism>
<dbReference type="Proteomes" id="UP000046392">
    <property type="component" value="Unplaced"/>
</dbReference>
<dbReference type="AlphaFoldDB" id="A0A0N5BHI8"/>
<proteinExistence type="predicted"/>
<name>A0A0N5BHI8_STREA</name>
<dbReference type="WBParaSite" id="SPAL_0000542800.1">
    <property type="protein sequence ID" value="SPAL_0000542800.1"/>
    <property type="gene ID" value="SPAL_0000542800"/>
</dbReference>
<accession>A0A0N5BHI8</accession>
<evidence type="ECO:0000313" key="1">
    <source>
        <dbReference type="Proteomes" id="UP000046392"/>
    </source>
</evidence>
<sequence length="76" mass="8835">MISVLIFEESIDIHAVPQDYIVEDVIRQLKSYGVIFAKTSESIYDISELVFDYAMVRYLVHYAINISNSDIVFIDR</sequence>
<reference evidence="2" key="1">
    <citation type="submission" date="2017-02" db="UniProtKB">
        <authorList>
            <consortium name="WormBaseParasite"/>
        </authorList>
    </citation>
    <scope>IDENTIFICATION</scope>
</reference>
<evidence type="ECO:0000313" key="2">
    <source>
        <dbReference type="WBParaSite" id="SPAL_0000542800.1"/>
    </source>
</evidence>
<protein>
    <submittedName>
        <fullName evidence="2">CRISPR-associated endonuclease Cas1</fullName>
    </submittedName>
</protein>
<keyword evidence="1" id="KW-1185">Reference proteome</keyword>